<dbReference type="SUPFAM" id="SSF54211">
    <property type="entry name" value="Ribosomal protein S5 domain 2-like"/>
    <property type="match status" value="1"/>
</dbReference>
<keyword evidence="2" id="KW-0547">Nucleotide-binding</keyword>
<evidence type="ECO:0000256" key="3">
    <source>
        <dbReference type="ARBA" id="ARBA00022777"/>
    </source>
</evidence>
<name>A0A833L578_UNCSA</name>
<dbReference type="GO" id="GO:0042352">
    <property type="term" value="P:GDP-L-fucose salvage"/>
    <property type="evidence" value="ECO:0007669"/>
    <property type="project" value="TreeGrafter"/>
</dbReference>
<dbReference type="InterPro" id="IPR020568">
    <property type="entry name" value="Ribosomal_Su5_D2-typ_SF"/>
</dbReference>
<evidence type="ECO:0000256" key="1">
    <source>
        <dbReference type="ARBA" id="ARBA00022679"/>
    </source>
</evidence>
<dbReference type="PRINTS" id="PR00959">
    <property type="entry name" value="MEVGALKINASE"/>
</dbReference>
<dbReference type="EMBL" id="WPAF01000001">
    <property type="protein sequence ID" value="KAF0135317.1"/>
    <property type="molecule type" value="Genomic_DNA"/>
</dbReference>
<dbReference type="InterPro" id="IPR013750">
    <property type="entry name" value="GHMP_kinase_C_dom"/>
</dbReference>
<comment type="similarity">
    <text evidence="5">Belongs to the GHMP kinase family.</text>
</comment>
<sequence>MREFYGNEGGAILSSAVNKYIFITVNRKFDDHIRISYSKTEIVETLDEVKHDLIREAMRLTGVTGGIEITSIADIPSQGTGLGSSSTFTVGALNALYAYKGQHISSEKLANEACRIEIDVISEPIGKQDQYIAAYGGLQFVQFNRDGSVFVDPVVISREKKELLQNSLMLFYTGITRKANSILAEQKSNSSTSKINELKKLKELALEGKKILESNNSLIEFGKLLDESWKIKKTLASGISNEEIDDIYGKAIKAGALGGKILGAGGGGFILLHVPQEIQNNIKSTLYPLKQVDFCFEPQGSKIIYVSD</sequence>
<dbReference type="Gene3D" id="3.30.230.120">
    <property type="match status" value="1"/>
</dbReference>
<proteinExistence type="inferred from homology"/>
<gene>
    <name evidence="8" type="ORF">FD145_143</name>
</gene>
<evidence type="ECO:0000256" key="5">
    <source>
        <dbReference type="ARBA" id="ARBA00038121"/>
    </source>
</evidence>
<protein>
    <submittedName>
        <fullName evidence="8">D-glycero-alpha-D-manno-heptose-7-phosphate kinase</fullName>
    </submittedName>
</protein>
<dbReference type="Pfam" id="PF00288">
    <property type="entry name" value="GHMP_kinases_N"/>
    <property type="match status" value="1"/>
</dbReference>
<dbReference type="PANTHER" id="PTHR32463">
    <property type="entry name" value="L-FUCOSE KINASE"/>
    <property type="match status" value="1"/>
</dbReference>
<accession>A0A833L578</accession>
<evidence type="ECO:0000259" key="7">
    <source>
        <dbReference type="Pfam" id="PF08544"/>
    </source>
</evidence>
<dbReference type="GO" id="GO:0005524">
    <property type="term" value="F:ATP binding"/>
    <property type="evidence" value="ECO:0007669"/>
    <property type="project" value="UniProtKB-KW"/>
</dbReference>
<reference evidence="8 9" key="1">
    <citation type="submission" date="2019-12" db="EMBL/GenBank/DDBJ databases">
        <authorList>
            <person name="Wolfe R."/>
            <person name="Danczak R."/>
            <person name="Wilkins M."/>
        </authorList>
    </citation>
    <scope>NUCLEOTIDE SEQUENCE [LARGE SCALE GENOMIC DNA]</scope>
    <source>
        <strain evidence="8">X2_MaxBin.013</strain>
    </source>
</reference>
<dbReference type="InterPro" id="IPR014606">
    <property type="entry name" value="Heptose_7-P_kinase"/>
</dbReference>
<keyword evidence="4" id="KW-0067">ATP-binding</keyword>
<dbReference type="GO" id="GO:0050201">
    <property type="term" value="F:fucokinase activity"/>
    <property type="evidence" value="ECO:0007669"/>
    <property type="project" value="TreeGrafter"/>
</dbReference>
<dbReference type="InterPro" id="IPR036554">
    <property type="entry name" value="GHMP_kinase_C_sf"/>
</dbReference>
<dbReference type="AlphaFoldDB" id="A0A833L578"/>
<evidence type="ECO:0000259" key="6">
    <source>
        <dbReference type="Pfam" id="PF00288"/>
    </source>
</evidence>
<dbReference type="InterPro" id="IPR006204">
    <property type="entry name" value="GHMP_kinase_N_dom"/>
</dbReference>
<dbReference type="Proteomes" id="UP000488506">
    <property type="component" value="Unassembled WGS sequence"/>
</dbReference>
<dbReference type="InterPro" id="IPR052203">
    <property type="entry name" value="GHMP_Kinase-Related"/>
</dbReference>
<comment type="caution">
    <text evidence="8">The sequence shown here is derived from an EMBL/GenBank/DDBJ whole genome shotgun (WGS) entry which is preliminary data.</text>
</comment>
<organism evidence="8 9">
    <name type="scientific">Candidatus Saganbacteria bacterium</name>
    <dbReference type="NCBI Taxonomy" id="2575572"/>
    <lineage>
        <taxon>Bacteria</taxon>
        <taxon>Bacillati</taxon>
        <taxon>Saganbacteria</taxon>
    </lineage>
</organism>
<evidence type="ECO:0000256" key="4">
    <source>
        <dbReference type="ARBA" id="ARBA00022840"/>
    </source>
</evidence>
<evidence type="ECO:0000256" key="2">
    <source>
        <dbReference type="ARBA" id="ARBA00022741"/>
    </source>
</evidence>
<dbReference type="PANTHER" id="PTHR32463:SF0">
    <property type="entry name" value="L-FUCOSE KINASE"/>
    <property type="match status" value="1"/>
</dbReference>
<dbReference type="SUPFAM" id="SSF55060">
    <property type="entry name" value="GHMP Kinase, C-terminal domain"/>
    <property type="match status" value="1"/>
</dbReference>
<keyword evidence="3 8" id="KW-0418">Kinase</keyword>
<feature type="domain" description="GHMP kinase N-terminal" evidence="6">
    <location>
        <begin position="58"/>
        <end position="137"/>
    </location>
</feature>
<dbReference type="Pfam" id="PF08544">
    <property type="entry name" value="GHMP_kinases_C"/>
    <property type="match status" value="1"/>
</dbReference>
<evidence type="ECO:0000313" key="8">
    <source>
        <dbReference type="EMBL" id="KAF0135317.1"/>
    </source>
</evidence>
<feature type="domain" description="GHMP kinase C-terminal" evidence="7">
    <location>
        <begin position="216"/>
        <end position="276"/>
    </location>
</feature>
<evidence type="ECO:0000313" key="9">
    <source>
        <dbReference type="Proteomes" id="UP000488506"/>
    </source>
</evidence>
<dbReference type="PIRSF" id="PIRSF036406">
    <property type="entry name" value="Hept_kin"/>
    <property type="match status" value="1"/>
</dbReference>
<keyword evidence="1" id="KW-0808">Transferase</keyword>